<dbReference type="CDD" id="cd01831">
    <property type="entry name" value="Endoglucanase_E_like"/>
    <property type="match status" value="1"/>
</dbReference>
<dbReference type="EMBL" id="CP042437">
    <property type="protein sequence ID" value="QEC75141.1"/>
    <property type="molecule type" value="Genomic_DNA"/>
</dbReference>
<keyword evidence="1" id="KW-0732">Signal</keyword>
<dbReference type="InterPro" id="IPR052762">
    <property type="entry name" value="PCW_deacetylase/CE"/>
</dbReference>
<gene>
    <name evidence="4" type="ORF">FSB76_03965</name>
</gene>
<dbReference type="InterPro" id="IPR040794">
    <property type="entry name" value="CE2_N"/>
</dbReference>
<accession>A0A5B8VVH3</accession>
<feature type="signal peptide" evidence="1">
    <location>
        <begin position="1"/>
        <end position="22"/>
    </location>
</feature>
<dbReference type="Pfam" id="PF13472">
    <property type="entry name" value="Lipase_GDSL_2"/>
    <property type="match status" value="1"/>
</dbReference>
<protein>
    <submittedName>
        <fullName evidence="4">Electron transporter RnfD</fullName>
    </submittedName>
</protein>
<dbReference type="KEGG" id="mgk:FSB76_03965"/>
<dbReference type="GO" id="GO:0052689">
    <property type="term" value="F:carboxylic ester hydrolase activity"/>
    <property type="evidence" value="ECO:0007669"/>
    <property type="project" value="InterPro"/>
</dbReference>
<dbReference type="SUPFAM" id="SSF52266">
    <property type="entry name" value="SGNH hydrolase"/>
    <property type="match status" value="1"/>
</dbReference>
<proteinExistence type="predicted"/>
<dbReference type="InterPro" id="IPR037461">
    <property type="entry name" value="CtCE2-like_dom"/>
</dbReference>
<dbReference type="PANTHER" id="PTHR37834:SF2">
    <property type="entry name" value="ESTERASE, SGNH HYDROLASE-TYPE"/>
    <property type="match status" value="1"/>
</dbReference>
<feature type="chain" id="PRO_5022834723" evidence="1">
    <location>
        <begin position="23"/>
        <end position="361"/>
    </location>
</feature>
<dbReference type="InterPro" id="IPR013830">
    <property type="entry name" value="SGNH_hydro"/>
</dbReference>
<dbReference type="Pfam" id="PF17996">
    <property type="entry name" value="CE2_N"/>
    <property type="match status" value="1"/>
</dbReference>
<keyword evidence="5" id="KW-1185">Reference proteome</keyword>
<evidence type="ECO:0000313" key="4">
    <source>
        <dbReference type="EMBL" id="QEC75141.1"/>
    </source>
</evidence>
<feature type="domain" description="SGNH hydrolase-type esterase" evidence="2">
    <location>
        <begin position="151"/>
        <end position="314"/>
    </location>
</feature>
<reference evidence="4 5" key="1">
    <citation type="journal article" date="2013" name="J. Microbiol.">
        <title>Mucilaginibacter ginsenosidivorax sp. nov., with ginsenoside converting activity isolated from sediment.</title>
        <authorList>
            <person name="Kim J.K."/>
            <person name="Choi T.E."/>
            <person name="Liu Q.M."/>
            <person name="Park H.Y."/>
            <person name="Yi T.H."/>
            <person name="Yoon M.H."/>
            <person name="Kim S.C."/>
            <person name="Im W.T."/>
        </authorList>
    </citation>
    <scope>NUCLEOTIDE SEQUENCE [LARGE SCALE GENOMIC DNA]</scope>
    <source>
        <strain evidence="4 5">KHI28</strain>
    </source>
</reference>
<dbReference type="AlphaFoldDB" id="A0A5B8VVH3"/>
<feature type="domain" description="Carbohydrate esterase 2 N-terminal" evidence="3">
    <location>
        <begin position="36"/>
        <end position="142"/>
    </location>
</feature>
<organism evidence="4 5">
    <name type="scientific">Mucilaginibacter ginsenosidivorax</name>
    <dbReference type="NCBI Taxonomy" id="862126"/>
    <lineage>
        <taxon>Bacteria</taxon>
        <taxon>Pseudomonadati</taxon>
        <taxon>Bacteroidota</taxon>
        <taxon>Sphingobacteriia</taxon>
        <taxon>Sphingobacteriales</taxon>
        <taxon>Sphingobacteriaceae</taxon>
        <taxon>Mucilaginibacter</taxon>
    </lineage>
</organism>
<evidence type="ECO:0000256" key="1">
    <source>
        <dbReference type="SAM" id="SignalP"/>
    </source>
</evidence>
<dbReference type="Proteomes" id="UP000321362">
    <property type="component" value="Chromosome"/>
</dbReference>
<evidence type="ECO:0000259" key="2">
    <source>
        <dbReference type="Pfam" id="PF13472"/>
    </source>
</evidence>
<dbReference type="Gene3D" id="2.60.120.260">
    <property type="entry name" value="Galactose-binding domain-like"/>
    <property type="match status" value="1"/>
</dbReference>
<dbReference type="RefSeq" id="WP_147052296.1">
    <property type="nucleotide sequence ID" value="NZ_CP042437.1"/>
</dbReference>
<dbReference type="OrthoDB" id="9801375at2"/>
<evidence type="ECO:0000259" key="3">
    <source>
        <dbReference type="Pfam" id="PF17996"/>
    </source>
</evidence>
<name>A0A5B8VVH3_9SPHI</name>
<evidence type="ECO:0000313" key="5">
    <source>
        <dbReference type="Proteomes" id="UP000321362"/>
    </source>
</evidence>
<dbReference type="InterPro" id="IPR036514">
    <property type="entry name" value="SGNH_hydro_sf"/>
</dbReference>
<dbReference type="Gene3D" id="3.40.50.1110">
    <property type="entry name" value="SGNH hydrolase"/>
    <property type="match status" value="1"/>
</dbReference>
<sequence>MRRLYFIILFLVTSGALSTCQAQSLVLKSKDTHIRYTGRINMTDEAAEFYWTGSSAVINFKGTGVSAVLQDERGENYFTIIVDGKVINTLHLENAQKTYTLAEGLPDGNHSLELFKRTEWDKGKTTFVQFILDKGSSILPPPAVKKRKIEFFGNSITCGYAVEDTTGQDRGSAPYENGYISYAAITARHYDAAYVATAKSGIGVMVSWFPLIMPEMYNRLDPTDPTSLWDFTKYTPDVVVINLFQNDSWIVKIPDNPQFKERFGTKPPEADQIIKAYRELVKNIRKKYPKAQILCILGSMDATKDGSPWPGYIEKAVASLSDKGIYTHMIPYKNTPGHPSAKEQQAMADDLIAFMDKNIKW</sequence>
<dbReference type="PANTHER" id="PTHR37834">
    <property type="entry name" value="GDSL-LIKE LIPASE/ACYLHYDROLASE DOMAIN PROTEIN (AFU_ORTHOLOGUE AFUA_2G00620)"/>
    <property type="match status" value="1"/>
</dbReference>